<dbReference type="SUPFAM" id="SSF46785">
    <property type="entry name" value="Winged helix' DNA-binding domain"/>
    <property type="match status" value="1"/>
</dbReference>
<dbReference type="GeneID" id="90512259"/>
<dbReference type="PANTHER" id="PTHR43252:SF7">
    <property type="entry name" value="TRANSCRIPTIONAL REGULATOR YQJI"/>
    <property type="match status" value="1"/>
</dbReference>
<dbReference type="InterPro" id="IPR036388">
    <property type="entry name" value="WH-like_DNA-bd_sf"/>
</dbReference>
<dbReference type="HOGENOM" id="CLU_063440_1_0_6"/>
<dbReference type="InterPro" id="IPR036390">
    <property type="entry name" value="WH_DNA-bd_sf"/>
</dbReference>
<feature type="domain" description="Transcription regulator PadR N-terminal" evidence="1">
    <location>
        <begin position="38"/>
        <end position="108"/>
    </location>
</feature>
<evidence type="ECO:0000313" key="3">
    <source>
        <dbReference type="Proteomes" id="UP000008793"/>
    </source>
</evidence>
<gene>
    <name evidence="2" type="ordered locus">EbC_22520</name>
</gene>
<dbReference type="Proteomes" id="UP000008793">
    <property type="component" value="Chromosome"/>
</dbReference>
<sequence>MKLSPQSPQDPAQQEACAKVRRKRREKMLDASDIRLLILHFIAQGAAHGYELIKSIEELSKGEYSPSPGIIYPNLTLLEEMDCIRVKDPQAARKAYGLEKEGERQLEQAKDSLQVIIGRLTSMAVLVNNRSIPEIERAIHNMKMALNTRLSHPELSQSTLYDIIDALDEAAKKIERS</sequence>
<dbReference type="Pfam" id="PF03551">
    <property type="entry name" value="PadR"/>
    <property type="match status" value="1"/>
</dbReference>
<dbReference type="KEGG" id="ebi:EbC_22520"/>
<organism evidence="3">
    <name type="scientific">Erwinia billingiae (strain Eb661)</name>
    <dbReference type="NCBI Taxonomy" id="634500"/>
    <lineage>
        <taxon>Bacteria</taxon>
        <taxon>Pseudomonadati</taxon>
        <taxon>Pseudomonadota</taxon>
        <taxon>Gammaproteobacteria</taxon>
        <taxon>Enterobacterales</taxon>
        <taxon>Erwiniaceae</taxon>
        <taxon>Erwinia</taxon>
    </lineage>
</organism>
<dbReference type="Gene3D" id="1.10.10.10">
    <property type="entry name" value="Winged helix-like DNA-binding domain superfamily/Winged helix DNA-binding domain"/>
    <property type="match status" value="1"/>
</dbReference>
<protein>
    <submittedName>
        <fullName evidence="2">Transcriptional regulator, PadR family</fullName>
    </submittedName>
</protein>
<reference evidence="2 3" key="1">
    <citation type="journal article" date="2010" name="BMC Genomics">
        <title>Genome comparison of the epiphytic bacteria Erwinia billingiae and E. tasmaniensis with the pear pathogen E. pyrifoliae.</title>
        <authorList>
            <person name="Kube M."/>
            <person name="Migdoll A.M."/>
            <person name="Gehring I."/>
            <person name="Heitmann K."/>
            <person name="Mayer Y."/>
            <person name="Kuhl H."/>
            <person name="Knaust F."/>
            <person name="Geider K."/>
            <person name="Reinhardt R."/>
        </authorList>
    </citation>
    <scope>NUCLEOTIDE SEQUENCE [LARGE SCALE GENOMIC DNA]</scope>
    <source>
        <strain evidence="2 3">Eb661</strain>
    </source>
</reference>
<keyword evidence="3" id="KW-1185">Reference proteome</keyword>
<accession>D8MSH6</accession>
<proteinExistence type="predicted"/>
<dbReference type="STRING" id="634500.EbC_22520"/>
<dbReference type="eggNOG" id="COG1695">
    <property type="taxonomic scope" value="Bacteria"/>
</dbReference>
<evidence type="ECO:0000259" key="1">
    <source>
        <dbReference type="Pfam" id="PF03551"/>
    </source>
</evidence>
<dbReference type="AlphaFoldDB" id="D8MSH6"/>
<name>D8MSH6_ERWBE</name>
<dbReference type="InterPro" id="IPR005149">
    <property type="entry name" value="Tscrpt_reg_PadR_N"/>
</dbReference>
<evidence type="ECO:0000313" key="2">
    <source>
        <dbReference type="EMBL" id="CAX59783.1"/>
    </source>
</evidence>
<dbReference type="EMBL" id="FP236843">
    <property type="protein sequence ID" value="CAX59783.1"/>
    <property type="molecule type" value="Genomic_DNA"/>
</dbReference>
<dbReference type="RefSeq" id="WP_013202270.1">
    <property type="nucleotide sequence ID" value="NC_014306.1"/>
</dbReference>
<dbReference type="PANTHER" id="PTHR43252">
    <property type="entry name" value="TRANSCRIPTIONAL REGULATOR YQJI"/>
    <property type="match status" value="1"/>
</dbReference>